<dbReference type="Proteomes" id="UP000076842">
    <property type="component" value="Unassembled WGS sequence"/>
</dbReference>
<dbReference type="EMBL" id="KV423930">
    <property type="protein sequence ID" value="KZT60578.1"/>
    <property type="molecule type" value="Genomic_DNA"/>
</dbReference>
<accession>A0A165IHC5</accession>
<dbReference type="InParanoid" id="A0A165IHC5"/>
<gene>
    <name evidence="1" type="ORF">CALCODRAFT_108899</name>
</gene>
<dbReference type="AlphaFoldDB" id="A0A165IHC5"/>
<reference evidence="1 2" key="1">
    <citation type="journal article" date="2016" name="Mol. Biol. Evol.">
        <title>Comparative Genomics of Early-Diverging Mushroom-Forming Fungi Provides Insights into the Origins of Lignocellulose Decay Capabilities.</title>
        <authorList>
            <person name="Nagy L.G."/>
            <person name="Riley R."/>
            <person name="Tritt A."/>
            <person name="Adam C."/>
            <person name="Daum C."/>
            <person name="Floudas D."/>
            <person name="Sun H."/>
            <person name="Yadav J.S."/>
            <person name="Pangilinan J."/>
            <person name="Larsson K.H."/>
            <person name="Matsuura K."/>
            <person name="Barry K."/>
            <person name="Labutti K."/>
            <person name="Kuo R."/>
            <person name="Ohm R.A."/>
            <person name="Bhattacharya S.S."/>
            <person name="Shirouzu T."/>
            <person name="Yoshinaga Y."/>
            <person name="Martin F.M."/>
            <person name="Grigoriev I.V."/>
            <person name="Hibbett D.S."/>
        </authorList>
    </citation>
    <scope>NUCLEOTIDE SEQUENCE [LARGE SCALE GENOMIC DNA]</scope>
    <source>
        <strain evidence="1 2">HHB12733</strain>
    </source>
</reference>
<organism evidence="1 2">
    <name type="scientific">Calocera cornea HHB12733</name>
    <dbReference type="NCBI Taxonomy" id="1353952"/>
    <lineage>
        <taxon>Eukaryota</taxon>
        <taxon>Fungi</taxon>
        <taxon>Dikarya</taxon>
        <taxon>Basidiomycota</taxon>
        <taxon>Agaricomycotina</taxon>
        <taxon>Dacrymycetes</taxon>
        <taxon>Dacrymycetales</taxon>
        <taxon>Dacrymycetaceae</taxon>
        <taxon>Calocera</taxon>
    </lineage>
</organism>
<sequence>MRLRTPHYQYRCRWNISQARDRQALRVGPVDRAGPGRGVALWGWESESGGEEEPVPAFEDGPGRGQACAYNCVCTRTRTGAGNGGGAGFEQAGGPAKLSWRGATGERAGLVRGMEGSWTERIDAAVLHRRRGSIVLAIA</sequence>
<protein>
    <submittedName>
        <fullName evidence="1">Uncharacterized protein</fullName>
    </submittedName>
</protein>
<proteinExistence type="predicted"/>
<evidence type="ECO:0000313" key="1">
    <source>
        <dbReference type="EMBL" id="KZT60578.1"/>
    </source>
</evidence>
<evidence type="ECO:0000313" key="2">
    <source>
        <dbReference type="Proteomes" id="UP000076842"/>
    </source>
</evidence>
<keyword evidence="2" id="KW-1185">Reference proteome</keyword>
<name>A0A165IHC5_9BASI</name>